<keyword evidence="3" id="KW-1185">Reference proteome</keyword>
<comment type="caution">
    <text evidence="2">The sequence shown here is derived from an EMBL/GenBank/DDBJ whole genome shotgun (WGS) entry which is preliminary data.</text>
</comment>
<dbReference type="EMBL" id="LNXU01000019">
    <property type="protein sequence ID" value="KTC73391.1"/>
    <property type="molecule type" value="Genomic_DNA"/>
</dbReference>
<sequence>MKAKFIAVVLSLSVITLSAHAVNTKENSIKKKPPVVIHKVDLNTADLSMLTGSVKGIGKKRAEAIIAYRKSHHGFKSLEELAEVKGLGQHFVTANRDKLNQVFVVNKIE</sequence>
<dbReference type="NCBIfam" id="TIGR00426">
    <property type="entry name" value="competence protein ComEA helix-hairpin-helix repeat region"/>
    <property type="match status" value="1"/>
</dbReference>
<dbReference type="SUPFAM" id="SSF47781">
    <property type="entry name" value="RuvA domain 2-like"/>
    <property type="match status" value="1"/>
</dbReference>
<keyword evidence="1" id="KW-0732">Signal</keyword>
<dbReference type="STRING" id="447.Lboz_2037"/>
<dbReference type="RefSeq" id="WP_058459664.1">
    <property type="nucleotide sequence ID" value="NZ_CAAAIY010000009.1"/>
</dbReference>
<organism evidence="2 3">
    <name type="scientific">Legionella bozemanae</name>
    <name type="common">Fluoribacter bozemanae</name>
    <dbReference type="NCBI Taxonomy" id="447"/>
    <lineage>
        <taxon>Bacteria</taxon>
        <taxon>Pseudomonadati</taxon>
        <taxon>Pseudomonadota</taxon>
        <taxon>Gammaproteobacteria</taxon>
        <taxon>Legionellales</taxon>
        <taxon>Legionellaceae</taxon>
        <taxon>Legionella</taxon>
    </lineage>
</organism>
<gene>
    <name evidence="2" type="primary">comEA</name>
    <name evidence="2" type="ORF">Lboz_2037</name>
</gene>
<evidence type="ECO:0000313" key="3">
    <source>
        <dbReference type="Proteomes" id="UP000054695"/>
    </source>
</evidence>
<accession>A0A0W0RQN5</accession>
<feature type="chain" id="PRO_5006911157" evidence="1">
    <location>
        <begin position="22"/>
        <end position="109"/>
    </location>
</feature>
<dbReference type="AlphaFoldDB" id="A0A0W0RQN5"/>
<dbReference type="PANTHER" id="PTHR21180:SF32">
    <property type="entry name" value="ENDONUCLEASE_EXONUCLEASE_PHOSPHATASE FAMILY DOMAIN-CONTAINING PROTEIN 1"/>
    <property type="match status" value="1"/>
</dbReference>
<dbReference type="PANTHER" id="PTHR21180">
    <property type="entry name" value="ENDONUCLEASE/EXONUCLEASE/PHOSPHATASE FAMILY DOMAIN-CONTAINING PROTEIN 1"/>
    <property type="match status" value="1"/>
</dbReference>
<dbReference type="InterPro" id="IPR004509">
    <property type="entry name" value="Competence_ComEA_HhH"/>
</dbReference>
<evidence type="ECO:0000313" key="2">
    <source>
        <dbReference type="EMBL" id="KTC73391.1"/>
    </source>
</evidence>
<dbReference type="Proteomes" id="UP000054695">
    <property type="component" value="Unassembled WGS sequence"/>
</dbReference>
<evidence type="ECO:0000256" key="1">
    <source>
        <dbReference type="SAM" id="SignalP"/>
    </source>
</evidence>
<dbReference type="OrthoDB" id="7510573at2"/>
<dbReference type="InterPro" id="IPR010994">
    <property type="entry name" value="RuvA_2-like"/>
</dbReference>
<dbReference type="PATRIC" id="fig|447.4.peg.2166"/>
<dbReference type="Pfam" id="PF12836">
    <property type="entry name" value="HHH_3"/>
    <property type="match status" value="1"/>
</dbReference>
<name>A0A0W0RQN5_LEGBO</name>
<proteinExistence type="predicted"/>
<dbReference type="Gene3D" id="1.10.150.280">
    <property type="entry name" value="AF1531-like domain"/>
    <property type="match status" value="1"/>
</dbReference>
<dbReference type="GO" id="GO:0015628">
    <property type="term" value="P:protein secretion by the type II secretion system"/>
    <property type="evidence" value="ECO:0007669"/>
    <property type="project" value="TreeGrafter"/>
</dbReference>
<dbReference type="InterPro" id="IPR051675">
    <property type="entry name" value="Endo/Exo/Phosphatase_dom_1"/>
</dbReference>
<reference evidence="2 3" key="1">
    <citation type="submission" date="2015-11" db="EMBL/GenBank/DDBJ databases">
        <title>Genomic analysis of 38 Legionella species identifies large and diverse effector repertoires.</title>
        <authorList>
            <person name="Burstein D."/>
            <person name="Amaro F."/>
            <person name="Zusman T."/>
            <person name="Lifshitz Z."/>
            <person name="Cohen O."/>
            <person name="Gilbert J.A."/>
            <person name="Pupko T."/>
            <person name="Shuman H.A."/>
            <person name="Segal G."/>
        </authorList>
    </citation>
    <scope>NUCLEOTIDE SEQUENCE [LARGE SCALE GENOMIC DNA]</scope>
    <source>
        <strain evidence="2 3">WIGA</strain>
    </source>
</reference>
<protein>
    <submittedName>
        <fullName evidence="2">Competence protein ComEA</fullName>
    </submittedName>
</protein>
<dbReference type="GO" id="GO:0015627">
    <property type="term" value="C:type II protein secretion system complex"/>
    <property type="evidence" value="ECO:0007669"/>
    <property type="project" value="TreeGrafter"/>
</dbReference>
<feature type="signal peptide" evidence="1">
    <location>
        <begin position="1"/>
        <end position="21"/>
    </location>
</feature>